<feature type="binding site" evidence="9">
    <location>
        <begin position="275"/>
        <end position="276"/>
    </location>
    <ligand>
        <name>ATP</name>
        <dbReference type="ChEBI" id="CHEBI:30616"/>
    </ligand>
</feature>
<dbReference type="RefSeq" id="WP_310070030.1">
    <property type="nucleotide sequence ID" value="NZ_JAVDVX010000002.1"/>
</dbReference>
<evidence type="ECO:0000259" key="12">
    <source>
        <dbReference type="Pfam" id="PF03950"/>
    </source>
</evidence>
<gene>
    <name evidence="9" type="primary">glnS</name>
    <name evidence="14" type="ORF">J2X05_001216</name>
</gene>
<feature type="domain" description="Glutamyl/glutaminyl-tRNA synthetase class Ib anti-codon binding" evidence="12">
    <location>
        <begin position="354"/>
        <end position="453"/>
    </location>
</feature>
<dbReference type="SUPFAM" id="SSF52374">
    <property type="entry name" value="Nucleotidylyl transferase"/>
    <property type="match status" value="1"/>
</dbReference>
<dbReference type="InterPro" id="IPR020056">
    <property type="entry name" value="Rbsml_bL25/Gln-tRNA_synth_N"/>
</dbReference>
<feature type="binding site" evidence="9">
    <location>
        <begin position="49"/>
        <end position="51"/>
    </location>
    <ligand>
        <name>ATP</name>
        <dbReference type="ChEBI" id="CHEBI:30616"/>
    </ligand>
</feature>
<dbReference type="Gene3D" id="2.40.240.10">
    <property type="entry name" value="Ribosomal Protein L25, Chain P"/>
    <property type="match status" value="2"/>
</dbReference>
<dbReference type="PROSITE" id="PS00178">
    <property type="entry name" value="AA_TRNA_LIGASE_I"/>
    <property type="match status" value="1"/>
</dbReference>
<comment type="similarity">
    <text evidence="1 9 10">Belongs to the class-I aminoacyl-tRNA synthetase family.</text>
</comment>
<feature type="domain" description="tRNA synthetases class I (E and Q) anti-codon binding" evidence="13">
    <location>
        <begin position="471"/>
        <end position="545"/>
    </location>
</feature>
<dbReference type="EMBL" id="JAVDVX010000002">
    <property type="protein sequence ID" value="MDR7089210.1"/>
    <property type="molecule type" value="Genomic_DNA"/>
</dbReference>
<dbReference type="Pfam" id="PF20974">
    <property type="entry name" value="tRNA-synt_1c_C2"/>
    <property type="match status" value="1"/>
</dbReference>
<keyword evidence="5 9" id="KW-0067">ATP-binding</keyword>
<evidence type="ECO:0000256" key="9">
    <source>
        <dbReference type="HAMAP-Rule" id="MF_00126"/>
    </source>
</evidence>
<dbReference type="PRINTS" id="PR00987">
    <property type="entry name" value="TRNASYNTHGLU"/>
</dbReference>
<dbReference type="InterPro" id="IPR011035">
    <property type="entry name" value="Ribosomal_bL25/Gln-tRNA_synth"/>
</dbReference>
<evidence type="ECO:0000256" key="1">
    <source>
        <dbReference type="ARBA" id="ARBA00005594"/>
    </source>
</evidence>
<evidence type="ECO:0000256" key="2">
    <source>
        <dbReference type="ARBA" id="ARBA00022490"/>
    </source>
</evidence>
<proteinExistence type="inferred from homology"/>
<comment type="caution">
    <text evidence="14">The sequence shown here is derived from an EMBL/GenBank/DDBJ whole genome shotgun (WGS) entry which is preliminary data.</text>
</comment>
<reference evidence="14 15" key="1">
    <citation type="submission" date="2023-07" db="EMBL/GenBank/DDBJ databases">
        <title>Sorghum-associated microbial communities from plants grown in Nebraska, USA.</title>
        <authorList>
            <person name="Schachtman D."/>
        </authorList>
    </citation>
    <scope>NUCLEOTIDE SEQUENCE [LARGE SCALE GENOMIC DNA]</scope>
    <source>
        <strain evidence="14 15">BE190</strain>
    </source>
</reference>
<keyword evidence="4 9" id="KW-0547">Nucleotide-binding</keyword>
<comment type="subunit">
    <text evidence="9">Monomer.</text>
</comment>
<feature type="short sequence motif" description="'HIGH' region" evidence="9">
    <location>
        <begin position="48"/>
        <end position="58"/>
    </location>
</feature>
<dbReference type="InterPro" id="IPR049437">
    <property type="entry name" value="tRNA-synt_1c_C2"/>
</dbReference>
<feature type="domain" description="Glutamyl/glutaminyl-tRNA synthetase class Ib catalytic" evidence="11">
    <location>
        <begin position="41"/>
        <end position="351"/>
    </location>
</feature>
<dbReference type="InterPro" id="IPR004514">
    <property type="entry name" value="Gln-tRNA-synth"/>
</dbReference>
<protein>
    <recommendedName>
        <fullName evidence="9">Glutamine--tRNA ligase</fullName>
        <ecNumber evidence="9">6.1.1.18</ecNumber>
    </recommendedName>
    <alternativeName>
        <fullName evidence="9">Glutaminyl-tRNA synthetase</fullName>
        <shortName evidence="9">GlnRS</shortName>
    </alternativeName>
</protein>
<evidence type="ECO:0000313" key="15">
    <source>
        <dbReference type="Proteomes" id="UP001253595"/>
    </source>
</evidence>
<dbReference type="InterPro" id="IPR020059">
    <property type="entry name" value="Glu/Gln-tRNA-synth_Ib_codon-bd"/>
</dbReference>
<keyword evidence="6 9" id="KW-0648">Protein biosynthesis</keyword>
<evidence type="ECO:0000256" key="3">
    <source>
        <dbReference type="ARBA" id="ARBA00022598"/>
    </source>
</evidence>
<dbReference type="InterPro" id="IPR020058">
    <property type="entry name" value="Glu/Gln-tRNA-synth_Ib_cat-dom"/>
</dbReference>
<feature type="binding site" evidence="9">
    <location>
        <begin position="55"/>
        <end position="61"/>
    </location>
    <ligand>
        <name>ATP</name>
        <dbReference type="ChEBI" id="CHEBI:30616"/>
    </ligand>
</feature>
<dbReference type="InterPro" id="IPR014729">
    <property type="entry name" value="Rossmann-like_a/b/a_fold"/>
</dbReference>
<dbReference type="HAMAP" id="MF_00126">
    <property type="entry name" value="Gln_tRNA_synth"/>
    <property type="match status" value="1"/>
</dbReference>
<comment type="subcellular location">
    <subcellularLocation>
        <location evidence="9">Cytoplasm</location>
    </subcellularLocation>
</comment>
<evidence type="ECO:0000259" key="11">
    <source>
        <dbReference type="Pfam" id="PF00749"/>
    </source>
</evidence>
<dbReference type="NCBIfam" id="NF011291">
    <property type="entry name" value="PRK14703.1"/>
    <property type="match status" value="1"/>
</dbReference>
<dbReference type="EC" id="6.1.1.18" evidence="9"/>
<dbReference type="Proteomes" id="UP001253595">
    <property type="component" value="Unassembled WGS sequence"/>
</dbReference>
<feature type="binding site" evidence="9">
    <location>
        <position position="245"/>
    </location>
    <ligand>
        <name>ATP</name>
        <dbReference type="ChEBI" id="CHEBI:30616"/>
    </ligand>
</feature>
<keyword evidence="7 9" id="KW-0030">Aminoacyl-tRNA synthetase</keyword>
<dbReference type="SUPFAM" id="SSF50715">
    <property type="entry name" value="Ribosomal protein L25-like"/>
    <property type="match status" value="1"/>
</dbReference>
<evidence type="ECO:0000256" key="5">
    <source>
        <dbReference type="ARBA" id="ARBA00022840"/>
    </source>
</evidence>
<evidence type="ECO:0000256" key="10">
    <source>
        <dbReference type="RuleBase" id="RU363037"/>
    </source>
</evidence>
<feature type="short sequence motif" description="'KMSKS' region" evidence="9">
    <location>
        <begin position="282"/>
        <end position="286"/>
    </location>
</feature>
<organism evidence="14 15">
    <name type="scientific">Cellvibrio fibrivorans</name>
    <dbReference type="NCBI Taxonomy" id="126350"/>
    <lineage>
        <taxon>Bacteria</taxon>
        <taxon>Pseudomonadati</taxon>
        <taxon>Pseudomonadota</taxon>
        <taxon>Gammaproteobacteria</taxon>
        <taxon>Cellvibrionales</taxon>
        <taxon>Cellvibrionaceae</taxon>
        <taxon>Cellvibrio</taxon>
    </lineage>
</organism>
<evidence type="ECO:0000256" key="4">
    <source>
        <dbReference type="ARBA" id="ARBA00022741"/>
    </source>
</evidence>
<comment type="caution">
    <text evidence="9">Lacks conserved residue(s) required for the propagation of feature annotation.</text>
</comment>
<keyword evidence="3 9" id="KW-0436">Ligase</keyword>
<dbReference type="Gene3D" id="3.90.800.10">
    <property type="entry name" value="Glutamyl-tRNA Synthetase, Domain 3"/>
    <property type="match status" value="1"/>
</dbReference>
<sequence>MSDNHSTIGAADAGSTEVKTKPLHFIQQIIRKDLEQGLHKKIVTRFPPEPNGYLHIGHAKSICLNFGMAEEFGGACNLRFDDTNPEKENEEFVNSIKQDVEWLGFKWDGAVRYTSDYFDQLHAWAVHLIKSGLAFVCDLSAEQMREYRGTLIEPGKNSPFRERSVDENLELFEKMRAGAFEEGTCSLRAKIDMTSPNINLRDPIIYRIKKAHHHQTGDKWCIYPSYDFAHGQSDAIEGITHSICTLEFEDHKPLYDWFIQHLPVPAVPRQYEFARLNINYSVTSKRKLKQLVDENHVDGWNDPRMPTISGMRRRGFTPAALRDFCERIGVTRSDGIVDVGVLEFCVRDDLDKNAPRAMCVLKPLKVTLTNYPAEQVETLVVHNHPNRDDLGDRTIPFTQTVFIEQEDFREEANKKYKRLVAGKRVRLRGAYVIEADEAIKDSAGNIVEVRARIIEGTLGKDPADGVKPKGVIHWVSATNNLDCEVRLYNRLFTDEAPDAGGKNFLDCINPDSLEILQGCKAEISLAGAVVGNSYQFERQGYFCLDSKYSSAGKPVFNRTISLKDSFGKTEDQE</sequence>
<evidence type="ECO:0000256" key="7">
    <source>
        <dbReference type="ARBA" id="ARBA00023146"/>
    </source>
</evidence>
<keyword evidence="2 9" id="KW-0963">Cytoplasm</keyword>
<dbReference type="InterPro" id="IPR000924">
    <property type="entry name" value="Glu/Gln-tRNA-synth"/>
</dbReference>
<accession>A0ABU1UVN5</accession>
<dbReference type="InterPro" id="IPR001412">
    <property type="entry name" value="aa-tRNA-synth_I_CS"/>
</dbReference>
<dbReference type="NCBIfam" id="TIGR00440">
    <property type="entry name" value="glnS"/>
    <property type="match status" value="1"/>
</dbReference>
<comment type="catalytic activity">
    <reaction evidence="8 9">
        <text>tRNA(Gln) + L-glutamine + ATP = L-glutaminyl-tRNA(Gln) + AMP + diphosphate</text>
        <dbReference type="Rhea" id="RHEA:20121"/>
        <dbReference type="Rhea" id="RHEA-COMP:9662"/>
        <dbReference type="Rhea" id="RHEA-COMP:9681"/>
        <dbReference type="ChEBI" id="CHEBI:30616"/>
        <dbReference type="ChEBI" id="CHEBI:33019"/>
        <dbReference type="ChEBI" id="CHEBI:58359"/>
        <dbReference type="ChEBI" id="CHEBI:78442"/>
        <dbReference type="ChEBI" id="CHEBI:78521"/>
        <dbReference type="ChEBI" id="CHEBI:456215"/>
        <dbReference type="EC" id="6.1.1.18"/>
    </reaction>
</comment>
<evidence type="ECO:0000313" key="14">
    <source>
        <dbReference type="EMBL" id="MDR7089210.1"/>
    </source>
</evidence>
<dbReference type="PANTHER" id="PTHR43097">
    <property type="entry name" value="GLUTAMINE-TRNA LIGASE"/>
    <property type="match status" value="1"/>
</dbReference>
<dbReference type="Pfam" id="PF00749">
    <property type="entry name" value="tRNA-synt_1c"/>
    <property type="match status" value="1"/>
</dbReference>
<dbReference type="InterPro" id="IPR022861">
    <property type="entry name" value="Gln_tRNA_ligase_bac"/>
</dbReference>
<dbReference type="Pfam" id="PF03950">
    <property type="entry name" value="tRNA-synt_1c_C"/>
    <property type="match status" value="1"/>
</dbReference>
<dbReference type="InterPro" id="IPR050132">
    <property type="entry name" value="Gln/Glu-tRNA_Ligase"/>
</dbReference>
<evidence type="ECO:0000256" key="6">
    <source>
        <dbReference type="ARBA" id="ARBA00022917"/>
    </source>
</evidence>
<dbReference type="CDD" id="cd00807">
    <property type="entry name" value="GlnRS_core"/>
    <property type="match status" value="1"/>
</dbReference>
<dbReference type="Gene3D" id="3.40.50.620">
    <property type="entry name" value="HUPs"/>
    <property type="match status" value="1"/>
</dbReference>
<feature type="binding site" evidence="9">
    <location>
        <position position="81"/>
    </location>
    <ligand>
        <name>L-glutamine</name>
        <dbReference type="ChEBI" id="CHEBI:58359"/>
    </ligand>
</feature>
<name>A0ABU1UVN5_9GAMM</name>
<dbReference type="PANTHER" id="PTHR43097:SF5">
    <property type="entry name" value="GLUTAMATE--TRNA LIGASE"/>
    <property type="match status" value="1"/>
</dbReference>
<dbReference type="InterPro" id="IPR020061">
    <property type="entry name" value="Glu_tRNA_lig_a-bdl"/>
</dbReference>
<evidence type="ECO:0000256" key="8">
    <source>
        <dbReference type="ARBA" id="ARBA00048270"/>
    </source>
</evidence>
<dbReference type="Gene3D" id="1.10.1160.10">
    <property type="entry name" value="Glutamyl-trna Synthetase, Domain 2"/>
    <property type="match status" value="1"/>
</dbReference>
<feature type="binding site" evidence="9">
    <location>
        <position position="226"/>
    </location>
    <ligand>
        <name>L-glutamine</name>
        <dbReference type="ChEBI" id="CHEBI:58359"/>
    </ligand>
</feature>
<dbReference type="GO" id="GO:0004819">
    <property type="term" value="F:glutamine-tRNA ligase activity"/>
    <property type="evidence" value="ECO:0007669"/>
    <property type="project" value="UniProtKB-EC"/>
</dbReference>
<evidence type="ECO:0000259" key="13">
    <source>
        <dbReference type="Pfam" id="PF20974"/>
    </source>
</evidence>
<keyword evidence="15" id="KW-1185">Reference proteome</keyword>